<feature type="chain" id="PRO_5032617584" evidence="4">
    <location>
        <begin position="25"/>
        <end position="197"/>
    </location>
</feature>
<feature type="domain" description="Thioredoxin" evidence="5">
    <location>
        <begin position="42"/>
        <end position="194"/>
    </location>
</feature>
<reference evidence="6 7" key="1">
    <citation type="submission" date="2020-07" db="EMBL/GenBank/DDBJ databases">
        <title>Sequencing the genomes of 1000 actinobacteria strains.</title>
        <authorList>
            <person name="Klenk H.-P."/>
        </authorList>
    </citation>
    <scope>NUCLEOTIDE SEQUENCE [LARGE SCALE GENOMIC DNA]</scope>
    <source>
        <strain evidence="6 7">DSM 104001</strain>
    </source>
</reference>
<dbReference type="GO" id="GO:0017004">
    <property type="term" value="P:cytochrome complex assembly"/>
    <property type="evidence" value="ECO:0007669"/>
    <property type="project" value="UniProtKB-KW"/>
</dbReference>
<evidence type="ECO:0000259" key="5">
    <source>
        <dbReference type="PROSITE" id="PS51352"/>
    </source>
</evidence>
<proteinExistence type="predicted"/>
<dbReference type="Gene3D" id="3.40.30.10">
    <property type="entry name" value="Glutaredoxin"/>
    <property type="match status" value="1"/>
</dbReference>
<evidence type="ECO:0000313" key="6">
    <source>
        <dbReference type="EMBL" id="NYJ05973.1"/>
    </source>
</evidence>
<dbReference type="Pfam" id="PF08534">
    <property type="entry name" value="Redoxin"/>
    <property type="match status" value="1"/>
</dbReference>
<keyword evidence="6" id="KW-0413">Isomerase</keyword>
<dbReference type="PANTHER" id="PTHR42852:SF13">
    <property type="entry name" value="PROTEIN DIPZ"/>
    <property type="match status" value="1"/>
</dbReference>
<feature type="region of interest" description="Disordered" evidence="3">
    <location>
        <begin position="27"/>
        <end position="52"/>
    </location>
</feature>
<dbReference type="Proteomes" id="UP000541969">
    <property type="component" value="Unassembled WGS sequence"/>
</dbReference>
<sequence length="197" mass="20145">MTRLRAAALAALVLTALLAGCTSADQESPLHTRGVEPDSASDDATLPCPDQADVTAKGDQVLPPLAFDCLGGGTLNLGRAPGVPTVVNLWASWCGPCRQELPLMQQLSDAAGGQVQVVGVVSKDGVDQATSFAADAGTTFPSAFDGDGELMTKLGLQGLPATYFVDADGAITYAKIGVFPSYDALRTAVGDHLGVQL</sequence>
<dbReference type="AlphaFoldDB" id="A0A853CJ30"/>
<dbReference type="RefSeq" id="WP_179716766.1">
    <property type="nucleotide sequence ID" value="NZ_JACBZT010000001.1"/>
</dbReference>
<dbReference type="InterPro" id="IPR017937">
    <property type="entry name" value="Thioredoxin_CS"/>
</dbReference>
<dbReference type="GO" id="GO:0016853">
    <property type="term" value="F:isomerase activity"/>
    <property type="evidence" value="ECO:0007669"/>
    <property type="project" value="UniProtKB-KW"/>
</dbReference>
<dbReference type="EMBL" id="JACBZT010000001">
    <property type="protein sequence ID" value="NYJ05973.1"/>
    <property type="molecule type" value="Genomic_DNA"/>
</dbReference>
<dbReference type="SUPFAM" id="SSF52833">
    <property type="entry name" value="Thioredoxin-like"/>
    <property type="match status" value="1"/>
</dbReference>
<dbReference type="PROSITE" id="PS51352">
    <property type="entry name" value="THIOREDOXIN_2"/>
    <property type="match status" value="1"/>
</dbReference>
<gene>
    <name evidence="6" type="ORF">GGQ55_002251</name>
</gene>
<dbReference type="GO" id="GO:0030313">
    <property type="term" value="C:cell envelope"/>
    <property type="evidence" value="ECO:0007669"/>
    <property type="project" value="UniProtKB-SubCell"/>
</dbReference>
<dbReference type="InterPro" id="IPR013766">
    <property type="entry name" value="Thioredoxin_domain"/>
</dbReference>
<evidence type="ECO:0000256" key="3">
    <source>
        <dbReference type="SAM" id="MobiDB-lite"/>
    </source>
</evidence>
<keyword evidence="4" id="KW-0732">Signal</keyword>
<accession>A0A853CJ30</accession>
<dbReference type="InterPro" id="IPR036249">
    <property type="entry name" value="Thioredoxin-like_sf"/>
</dbReference>
<keyword evidence="7" id="KW-1185">Reference proteome</keyword>
<feature type="signal peptide" evidence="4">
    <location>
        <begin position="1"/>
        <end position="24"/>
    </location>
</feature>
<evidence type="ECO:0000256" key="4">
    <source>
        <dbReference type="SAM" id="SignalP"/>
    </source>
</evidence>
<evidence type="ECO:0000256" key="2">
    <source>
        <dbReference type="ARBA" id="ARBA00022748"/>
    </source>
</evidence>
<dbReference type="InterPro" id="IPR050553">
    <property type="entry name" value="Thioredoxin_ResA/DsbE_sf"/>
</dbReference>
<dbReference type="InterPro" id="IPR013740">
    <property type="entry name" value="Redoxin"/>
</dbReference>
<comment type="subcellular location">
    <subcellularLocation>
        <location evidence="1">Cell envelope</location>
    </subcellularLocation>
</comment>
<comment type="caution">
    <text evidence="6">The sequence shown here is derived from an EMBL/GenBank/DDBJ whole genome shotgun (WGS) entry which is preliminary data.</text>
</comment>
<evidence type="ECO:0000256" key="1">
    <source>
        <dbReference type="ARBA" id="ARBA00004196"/>
    </source>
</evidence>
<protein>
    <submittedName>
        <fullName evidence="6">Thiol-disulfide isomerase/thioredoxin</fullName>
    </submittedName>
</protein>
<dbReference type="GO" id="GO:0016491">
    <property type="term" value="F:oxidoreductase activity"/>
    <property type="evidence" value="ECO:0007669"/>
    <property type="project" value="InterPro"/>
</dbReference>
<dbReference type="PROSITE" id="PS51257">
    <property type="entry name" value="PROKAR_LIPOPROTEIN"/>
    <property type="match status" value="1"/>
</dbReference>
<dbReference type="PANTHER" id="PTHR42852">
    <property type="entry name" value="THIOL:DISULFIDE INTERCHANGE PROTEIN DSBE"/>
    <property type="match status" value="1"/>
</dbReference>
<dbReference type="PROSITE" id="PS00194">
    <property type="entry name" value="THIOREDOXIN_1"/>
    <property type="match status" value="1"/>
</dbReference>
<organism evidence="6 7">
    <name type="scientific">Petropleomorpha daqingensis</name>
    <dbReference type="NCBI Taxonomy" id="2026353"/>
    <lineage>
        <taxon>Bacteria</taxon>
        <taxon>Bacillati</taxon>
        <taxon>Actinomycetota</taxon>
        <taxon>Actinomycetes</taxon>
        <taxon>Geodermatophilales</taxon>
        <taxon>Geodermatophilaceae</taxon>
        <taxon>Petropleomorpha</taxon>
    </lineage>
</organism>
<dbReference type="CDD" id="cd02966">
    <property type="entry name" value="TlpA_like_family"/>
    <property type="match status" value="1"/>
</dbReference>
<keyword evidence="2" id="KW-0201">Cytochrome c-type biogenesis</keyword>
<name>A0A853CJ30_9ACTN</name>
<evidence type="ECO:0000313" key="7">
    <source>
        <dbReference type="Proteomes" id="UP000541969"/>
    </source>
</evidence>